<dbReference type="Gene3D" id="3.40.50.1220">
    <property type="entry name" value="TPP-binding domain"/>
    <property type="match status" value="1"/>
</dbReference>
<evidence type="ECO:0000256" key="1">
    <source>
        <dbReference type="ARBA" id="ARBA00004974"/>
    </source>
</evidence>
<dbReference type="NCBIfam" id="TIGR00118">
    <property type="entry name" value="acolac_lg"/>
    <property type="match status" value="1"/>
</dbReference>
<organism evidence="18 19">
    <name type="scientific">Candidatus Schekmanbacteria bacterium GWA2_38_11</name>
    <dbReference type="NCBI Taxonomy" id="1817876"/>
    <lineage>
        <taxon>Bacteria</taxon>
        <taxon>Candidatus Schekmaniibacteriota</taxon>
    </lineage>
</organism>
<dbReference type="Pfam" id="PF02775">
    <property type="entry name" value="TPP_enzyme_C"/>
    <property type="match status" value="1"/>
</dbReference>
<evidence type="ECO:0000256" key="3">
    <source>
        <dbReference type="ARBA" id="ARBA00007812"/>
    </source>
</evidence>
<keyword evidence="5 14" id="KW-0028">Amino-acid biosynthesis</keyword>
<keyword evidence="12 14" id="KW-0100">Branched-chain amino acid biosynthesis</keyword>
<comment type="cofactor">
    <cofactor evidence="14">
        <name>Mg(2+)</name>
        <dbReference type="ChEBI" id="CHEBI:18420"/>
    </cofactor>
    <text evidence="14">Binds 1 Mg(2+) ion per subunit.</text>
</comment>
<dbReference type="InterPro" id="IPR029035">
    <property type="entry name" value="DHS-like_NAD/FAD-binding_dom"/>
</dbReference>
<dbReference type="PANTHER" id="PTHR18968:SF13">
    <property type="entry name" value="ACETOLACTATE SYNTHASE CATALYTIC SUBUNIT, MITOCHONDRIAL"/>
    <property type="match status" value="1"/>
</dbReference>
<dbReference type="CDD" id="cd07035">
    <property type="entry name" value="TPP_PYR_POX_like"/>
    <property type="match status" value="1"/>
</dbReference>
<dbReference type="GO" id="GO:0003984">
    <property type="term" value="F:acetolactate synthase activity"/>
    <property type="evidence" value="ECO:0007669"/>
    <property type="project" value="UniProtKB-EC"/>
</dbReference>
<reference evidence="18 19" key="1">
    <citation type="journal article" date="2016" name="Nat. Commun.">
        <title>Thousands of microbial genomes shed light on interconnected biogeochemical processes in an aquifer system.</title>
        <authorList>
            <person name="Anantharaman K."/>
            <person name="Brown C.T."/>
            <person name="Hug L.A."/>
            <person name="Sharon I."/>
            <person name="Castelle C.J."/>
            <person name="Probst A.J."/>
            <person name="Thomas B.C."/>
            <person name="Singh A."/>
            <person name="Wilkins M.J."/>
            <person name="Karaoz U."/>
            <person name="Brodie E.L."/>
            <person name="Williams K.H."/>
            <person name="Hubbard S.S."/>
            <person name="Banfield J.F."/>
        </authorList>
    </citation>
    <scope>NUCLEOTIDE SEQUENCE [LARGE SCALE GENOMIC DNA]</scope>
</reference>
<comment type="similarity">
    <text evidence="3 14">Belongs to the TPP enzyme family.</text>
</comment>
<dbReference type="GO" id="GO:0050660">
    <property type="term" value="F:flavin adenine dinucleotide binding"/>
    <property type="evidence" value="ECO:0007669"/>
    <property type="project" value="InterPro"/>
</dbReference>
<feature type="domain" description="Thiamine pyrophosphate enzyme central" evidence="15">
    <location>
        <begin position="193"/>
        <end position="328"/>
    </location>
</feature>
<dbReference type="InterPro" id="IPR039368">
    <property type="entry name" value="AHAS_TPP"/>
</dbReference>
<dbReference type="InterPro" id="IPR029061">
    <property type="entry name" value="THDP-binding"/>
</dbReference>
<evidence type="ECO:0000256" key="10">
    <source>
        <dbReference type="ARBA" id="ARBA00022842"/>
    </source>
</evidence>
<evidence type="ECO:0000259" key="17">
    <source>
        <dbReference type="Pfam" id="PF02776"/>
    </source>
</evidence>
<evidence type="ECO:0000256" key="14">
    <source>
        <dbReference type="RuleBase" id="RU003591"/>
    </source>
</evidence>
<comment type="catalytic activity">
    <reaction evidence="13 14">
        <text>2 pyruvate + H(+) = (2S)-2-acetolactate + CO2</text>
        <dbReference type="Rhea" id="RHEA:25249"/>
        <dbReference type="ChEBI" id="CHEBI:15361"/>
        <dbReference type="ChEBI" id="CHEBI:15378"/>
        <dbReference type="ChEBI" id="CHEBI:16526"/>
        <dbReference type="ChEBI" id="CHEBI:58476"/>
        <dbReference type="EC" id="2.2.1.6"/>
    </reaction>
</comment>
<evidence type="ECO:0000259" key="15">
    <source>
        <dbReference type="Pfam" id="PF00205"/>
    </source>
</evidence>
<evidence type="ECO:0000313" key="19">
    <source>
        <dbReference type="Proteomes" id="UP000178526"/>
    </source>
</evidence>
<dbReference type="UniPathway" id="UPA00047">
    <property type="reaction ID" value="UER00055"/>
</dbReference>
<evidence type="ECO:0000256" key="7">
    <source>
        <dbReference type="ARBA" id="ARBA00022679"/>
    </source>
</evidence>
<evidence type="ECO:0000256" key="9">
    <source>
        <dbReference type="ARBA" id="ARBA00022827"/>
    </source>
</evidence>
<evidence type="ECO:0000256" key="11">
    <source>
        <dbReference type="ARBA" id="ARBA00023052"/>
    </source>
</evidence>
<dbReference type="InterPro" id="IPR045229">
    <property type="entry name" value="TPP_enz"/>
</dbReference>
<comment type="pathway">
    <text evidence="1 14">Amino-acid biosynthesis; L-isoleucine biosynthesis; L-isoleucine from 2-oxobutanoate: step 1/4.</text>
</comment>
<comment type="cofactor">
    <cofactor evidence="14">
        <name>thiamine diphosphate</name>
        <dbReference type="ChEBI" id="CHEBI:58937"/>
    </cofactor>
    <text evidence="14">Binds 1 thiamine pyrophosphate per subunit.</text>
</comment>
<sequence length="561" mass="61517">MKKCNGAEIFIESILKEGVEYIFGLPGAVLCELYDKLYDSPVKFILTRHEQAAAHAADGYARASGKVGVCLVTSGPGATNIVTGVATAFMDSIPMVAFTGQVPTNMIGDDAFQEADIVGVTRTITKHNYLVNDVAELSKVIRESFYIASTGRPGPVVVDLPKDVMSAMTEFKYPSKVEIRGYNPNIHGHPGQIDRVLKEIANSKKPLLYAGGGVILSGASKELLELAEIAEIPVVNTLMGLGGFPGTHKLFIGMLGMHGPFCANMATNHADLIIAVGARFDDRVTGRVDKFAPEAKIVHIDIDPSTISKNIKVDIPIVGDAREVLKELNKKLREIEKELPDRKKWLEEINEWHSTHPLSYSKTNGLLKPQFVIEKLYEHTKGKAIICTDVGQHQMWSAQFYKFEEPRSFLSSGGLGTMGFGLPASIGAKLAQPQKTVINITGDGSFQMNLQELATAVQNELPIKIAILNNCSYGMVRQWQSLFYKGRYYATDLHGNPDFVKLAESFGAVGMRVTKEGEVDDTIKQALNMPKTVVIDFRIDRDEKVYPMVPAGSPLKDMIID</sequence>
<proteinExistence type="inferred from homology"/>
<dbReference type="EMBL" id="MGDB01000121">
    <property type="protein sequence ID" value="OGL39356.1"/>
    <property type="molecule type" value="Genomic_DNA"/>
</dbReference>
<dbReference type="PROSITE" id="PS00187">
    <property type="entry name" value="TPP_ENZYMES"/>
    <property type="match status" value="1"/>
</dbReference>
<dbReference type="Proteomes" id="UP000178526">
    <property type="component" value="Unassembled WGS sequence"/>
</dbReference>
<comment type="pathway">
    <text evidence="2 14">Amino-acid biosynthesis; L-valine biosynthesis; L-valine from pyruvate: step 1/4.</text>
</comment>
<keyword evidence="8 14" id="KW-0479">Metal-binding</keyword>
<keyword evidence="7 14" id="KW-0808">Transferase</keyword>
<dbReference type="UniPathway" id="UPA00049">
    <property type="reaction ID" value="UER00059"/>
</dbReference>
<dbReference type="SUPFAM" id="SSF52467">
    <property type="entry name" value="DHS-like NAD/FAD-binding domain"/>
    <property type="match status" value="1"/>
</dbReference>
<dbReference type="InterPro" id="IPR011766">
    <property type="entry name" value="TPP_enzyme_TPP-bd"/>
</dbReference>
<dbReference type="PANTHER" id="PTHR18968">
    <property type="entry name" value="THIAMINE PYROPHOSPHATE ENZYMES"/>
    <property type="match status" value="1"/>
</dbReference>
<evidence type="ECO:0000256" key="6">
    <source>
        <dbReference type="ARBA" id="ARBA00022630"/>
    </source>
</evidence>
<dbReference type="GO" id="GO:0000287">
    <property type="term" value="F:magnesium ion binding"/>
    <property type="evidence" value="ECO:0007669"/>
    <property type="project" value="UniProtKB-UniRule"/>
</dbReference>
<dbReference type="FunFam" id="3.40.50.1220:FF:000008">
    <property type="entry name" value="Acetolactate synthase"/>
    <property type="match status" value="1"/>
</dbReference>
<accession>A0A1F7RCS9</accession>
<evidence type="ECO:0000256" key="12">
    <source>
        <dbReference type="ARBA" id="ARBA00023304"/>
    </source>
</evidence>
<protein>
    <recommendedName>
        <fullName evidence="4 14">Acetolactate synthase</fullName>
        <ecNumber evidence="4 14">2.2.1.6</ecNumber>
    </recommendedName>
</protein>
<dbReference type="FunFam" id="3.40.50.970:FF:000007">
    <property type="entry name" value="Acetolactate synthase"/>
    <property type="match status" value="1"/>
</dbReference>
<gene>
    <name evidence="18" type="ORF">A2042_04930</name>
</gene>
<evidence type="ECO:0000256" key="2">
    <source>
        <dbReference type="ARBA" id="ARBA00005025"/>
    </source>
</evidence>
<keyword evidence="6" id="KW-0285">Flavoprotein</keyword>
<keyword evidence="9" id="KW-0274">FAD</keyword>
<name>A0A1F7RCS9_9BACT</name>
<dbReference type="GO" id="GO:0030976">
    <property type="term" value="F:thiamine pyrophosphate binding"/>
    <property type="evidence" value="ECO:0007669"/>
    <property type="project" value="UniProtKB-UniRule"/>
</dbReference>
<dbReference type="AlphaFoldDB" id="A0A1F7RCS9"/>
<evidence type="ECO:0000256" key="4">
    <source>
        <dbReference type="ARBA" id="ARBA00013145"/>
    </source>
</evidence>
<dbReference type="GO" id="GO:0009099">
    <property type="term" value="P:L-valine biosynthetic process"/>
    <property type="evidence" value="ECO:0007669"/>
    <property type="project" value="UniProtKB-UniPathway"/>
</dbReference>
<evidence type="ECO:0000256" key="13">
    <source>
        <dbReference type="ARBA" id="ARBA00048670"/>
    </source>
</evidence>
<dbReference type="FunFam" id="3.40.50.970:FF:000016">
    <property type="entry name" value="Acetolactate synthase"/>
    <property type="match status" value="1"/>
</dbReference>
<comment type="caution">
    <text evidence="18">The sequence shown here is derived from an EMBL/GenBank/DDBJ whole genome shotgun (WGS) entry which is preliminary data.</text>
</comment>
<dbReference type="GO" id="GO:0005948">
    <property type="term" value="C:acetolactate synthase complex"/>
    <property type="evidence" value="ECO:0007669"/>
    <property type="project" value="TreeGrafter"/>
</dbReference>
<dbReference type="CDD" id="cd02015">
    <property type="entry name" value="TPP_AHAS"/>
    <property type="match status" value="1"/>
</dbReference>
<dbReference type="InterPro" id="IPR012000">
    <property type="entry name" value="Thiamin_PyroP_enz_cen_dom"/>
</dbReference>
<dbReference type="InterPro" id="IPR000399">
    <property type="entry name" value="TPP-bd_CS"/>
</dbReference>
<dbReference type="SUPFAM" id="SSF52518">
    <property type="entry name" value="Thiamin diphosphate-binding fold (THDP-binding)"/>
    <property type="match status" value="2"/>
</dbReference>
<feature type="domain" description="Thiamine pyrophosphate enzyme N-terminal TPP-binding" evidence="17">
    <location>
        <begin position="5"/>
        <end position="118"/>
    </location>
</feature>
<dbReference type="Gene3D" id="3.40.50.970">
    <property type="match status" value="2"/>
</dbReference>
<dbReference type="Pfam" id="PF00205">
    <property type="entry name" value="TPP_enzyme_M"/>
    <property type="match status" value="1"/>
</dbReference>
<dbReference type="GO" id="GO:0009097">
    <property type="term" value="P:isoleucine biosynthetic process"/>
    <property type="evidence" value="ECO:0007669"/>
    <property type="project" value="UniProtKB-UniPathway"/>
</dbReference>
<feature type="domain" description="Thiamine pyrophosphate enzyme TPP-binding" evidence="16">
    <location>
        <begin position="389"/>
        <end position="537"/>
    </location>
</feature>
<keyword evidence="11 14" id="KW-0786">Thiamine pyrophosphate</keyword>
<evidence type="ECO:0000256" key="5">
    <source>
        <dbReference type="ARBA" id="ARBA00022605"/>
    </source>
</evidence>
<dbReference type="EC" id="2.2.1.6" evidence="4 14"/>
<evidence type="ECO:0000313" key="18">
    <source>
        <dbReference type="EMBL" id="OGL39356.1"/>
    </source>
</evidence>
<keyword evidence="10 14" id="KW-0460">Magnesium</keyword>
<dbReference type="InterPro" id="IPR012846">
    <property type="entry name" value="Acetolactate_synth_lsu"/>
</dbReference>
<evidence type="ECO:0000259" key="16">
    <source>
        <dbReference type="Pfam" id="PF02775"/>
    </source>
</evidence>
<dbReference type="InterPro" id="IPR012001">
    <property type="entry name" value="Thiamin_PyroP_enz_TPP-bd_dom"/>
</dbReference>
<dbReference type="Pfam" id="PF02776">
    <property type="entry name" value="TPP_enzyme_N"/>
    <property type="match status" value="1"/>
</dbReference>
<evidence type="ECO:0000256" key="8">
    <source>
        <dbReference type="ARBA" id="ARBA00022723"/>
    </source>
</evidence>